<proteinExistence type="predicted"/>
<organism evidence="1 2">
    <name type="scientific">Lacticaseibacillus paracasei</name>
    <name type="common">Lactobacillus paracasei</name>
    <dbReference type="NCBI Taxonomy" id="1597"/>
    <lineage>
        <taxon>Bacteria</taxon>
        <taxon>Bacillati</taxon>
        <taxon>Bacillota</taxon>
        <taxon>Bacilli</taxon>
        <taxon>Lactobacillales</taxon>
        <taxon>Lactobacillaceae</taxon>
        <taxon>Lacticaseibacillus</taxon>
    </lineage>
</organism>
<reference evidence="1 2" key="1">
    <citation type="journal article" date="2018" name="Front. Microbiol.">
        <title>Conversion of Methionine to Cysteine in Lactobacillus paracasei Depends on the Highly Mobile cysK-ctl-cysE Gene Cluster.</title>
        <authorList>
            <person name="Wuthrich D."/>
            <person name="Irmler S."/>
            <person name="Berthoud H."/>
            <person name="Guggenbuhl B."/>
            <person name="Eugster E."/>
            <person name="Bruggmann R."/>
        </authorList>
    </citation>
    <scope>NUCLEOTIDE SEQUENCE [LARGE SCALE GENOMIC DNA]</scope>
    <source>
        <strain evidence="1 2">FAM18172</strain>
    </source>
</reference>
<name>A0A422MDS5_LACPA</name>
<comment type="caution">
    <text evidence="1">The sequence shown here is derived from an EMBL/GenBank/DDBJ whole genome shotgun (WGS) entry which is preliminary data.</text>
</comment>
<dbReference type="Proteomes" id="UP000285532">
    <property type="component" value="Unassembled WGS sequence"/>
</dbReference>
<dbReference type="AlphaFoldDB" id="A0A422MDS5"/>
<protein>
    <submittedName>
        <fullName evidence="1">Uncharacterized protein</fullName>
    </submittedName>
</protein>
<evidence type="ECO:0000313" key="1">
    <source>
        <dbReference type="EMBL" id="RND88249.1"/>
    </source>
</evidence>
<sequence>MPYLLGLSRAGDENDWFLPFRRIMLPISDLILAAGRCLKRVGGGGAPRFSALAEEAFLR</sequence>
<evidence type="ECO:0000313" key="2">
    <source>
        <dbReference type="Proteomes" id="UP000285532"/>
    </source>
</evidence>
<accession>A0A422MDS5</accession>
<gene>
    <name evidence="1" type="ORF">FAM18172_00462</name>
</gene>
<dbReference type="EMBL" id="LKFU01000029">
    <property type="protein sequence ID" value="RND88249.1"/>
    <property type="molecule type" value="Genomic_DNA"/>
</dbReference>